<dbReference type="SUPFAM" id="SSF51161">
    <property type="entry name" value="Trimeric LpxA-like enzymes"/>
    <property type="match status" value="1"/>
</dbReference>
<dbReference type="GO" id="GO:0016746">
    <property type="term" value="F:acyltransferase activity"/>
    <property type="evidence" value="ECO:0007669"/>
    <property type="project" value="UniProtKB-KW"/>
</dbReference>
<dbReference type="InterPro" id="IPR051159">
    <property type="entry name" value="Hexapeptide_acetyltransf"/>
</dbReference>
<gene>
    <name evidence="4" type="ORF">DDY73_10945</name>
</gene>
<accession>A0A354M4R7</accession>
<proteinExistence type="predicted"/>
<dbReference type="PROSITE" id="PS00101">
    <property type="entry name" value="HEXAPEP_TRANSFERASES"/>
    <property type="match status" value="1"/>
</dbReference>
<dbReference type="Gene3D" id="2.160.10.10">
    <property type="entry name" value="Hexapeptide repeat proteins"/>
    <property type="match status" value="1"/>
</dbReference>
<sequence length="206" mass="22220">MIKYVVSLCVFLGVCSRVLPVQLSFLWYCVKRAIITGRQKIQFKHFGRQSLLAPGVRLFSARHISIGDCSSIMSHCVLEACPDAGLFPEMIIGDNVSLGEYSHITCARKVVIGDGVLTGRFVLITDNAHGNSSFEETEISPLDRQVYSKGAVVVEKNVWIGDKATVLPGVSIGEGAIIAANAVVTKDVPAYTVVAGCPAKVIKRIK</sequence>
<dbReference type="Pfam" id="PF00132">
    <property type="entry name" value="Hexapep"/>
    <property type="match status" value="1"/>
</dbReference>
<evidence type="ECO:0000256" key="3">
    <source>
        <dbReference type="ARBA" id="ARBA00023315"/>
    </source>
</evidence>
<keyword evidence="1 4" id="KW-0808">Transferase</keyword>
<dbReference type="PANTHER" id="PTHR23416">
    <property type="entry name" value="SIALIC ACID SYNTHASE-RELATED"/>
    <property type="match status" value="1"/>
</dbReference>
<organism evidence="4 5">
    <name type="scientific">Coprobacter fastidiosus</name>
    <dbReference type="NCBI Taxonomy" id="1099853"/>
    <lineage>
        <taxon>Bacteria</taxon>
        <taxon>Pseudomonadati</taxon>
        <taxon>Bacteroidota</taxon>
        <taxon>Bacteroidia</taxon>
        <taxon>Bacteroidales</taxon>
        <taxon>Barnesiellaceae</taxon>
        <taxon>Coprobacter</taxon>
    </lineage>
</organism>
<comment type="caution">
    <text evidence="4">The sequence shown here is derived from an EMBL/GenBank/DDBJ whole genome shotgun (WGS) entry which is preliminary data.</text>
</comment>
<dbReference type="EMBL" id="DNWC01000142">
    <property type="protein sequence ID" value="HBJ09506.1"/>
    <property type="molecule type" value="Genomic_DNA"/>
</dbReference>
<evidence type="ECO:0000313" key="5">
    <source>
        <dbReference type="Proteomes" id="UP000262954"/>
    </source>
</evidence>
<dbReference type="AlphaFoldDB" id="A0A354M4R7"/>
<dbReference type="Proteomes" id="UP000262954">
    <property type="component" value="Unassembled WGS sequence"/>
</dbReference>
<keyword evidence="3 4" id="KW-0012">Acyltransferase</keyword>
<evidence type="ECO:0000256" key="1">
    <source>
        <dbReference type="ARBA" id="ARBA00022679"/>
    </source>
</evidence>
<dbReference type="InterPro" id="IPR001451">
    <property type="entry name" value="Hexapep"/>
</dbReference>
<dbReference type="CDD" id="cd04647">
    <property type="entry name" value="LbH_MAT_like"/>
    <property type="match status" value="1"/>
</dbReference>
<name>A0A354M4R7_9BACT</name>
<keyword evidence="2" id="KW-0677">Repeat</keyword>
<dbReference type="InterPro" id="IPR011004">
    <property type="entry name" value="Trimer_LpxA-like_sf"/>
</dbReference>
<reference evidence="4 5" key="1">
    <citation type="journal article" date="2018" name="Nat. Biotechnol.">
        <title>A standardized bacterial taxonomy based on genome phylogeny substantially revises the tree of life.</title>
        <authorList>
            <person name="Parks D.H."/>
            <person name="Chuvochina M."/>
            <person name="Waite D.W."/>
            <person name="Rinke C."/>
            <person name="Skarshewski A."/>
            <person name="Chaumeil P.A."/>
            <person name="Hugenholtz P."/>
        </authorList>
    </citation>
    <scope>NUCLEOTIDE SEQUENCE [LARGE SCALE GENOMIC DNA]</scope>
    <source>
        <strain evidence="4">UBA11482</strain>
    </source>
</reference>
<protein>
    <submittedName>
        <fullName evidence="4">Acyltransferase</fullName>
    </submittedName>
</protein>
<dbReference type="RefSeq" id="WP_270214147.1">
    <property type="nucleotide sequence ID" value="NZ_JAQDEG010000011.1"/>
</dbReference>
<evidence type="ECO:0000313" key="4">
    <source>
        <dbReference type="EMBL" id="HBJ09506.1"/>
    </source>
</evidence>
<dbReference type="InterPro" id="IPR018357">
    <property type="entry name" value="Hexapep_transf_CS"/>
</dbReference>
<evidence type="ECO:0000256" key="2">
    <source>
        <dbReference type="ARBA" id="ARBA00022737"/>
    </source>
</evidence>
<dbReference type="PANTHER" id="PTHR23416:SF78">
    <property type="entry name" value="LIPOPOLYSACCHARIDE BIOSYNTHESIS O-ACETYL TRANSFERASE WBBJ-RELATED"/>
    <property type="match status" value="1"/>
</dbReference>